<dbReference type="PROSITE" id="PS50011">
    <property type="entry name" value="PROTEIN_KINASE_DOM"/>
    <property type="match status" value="1"/>
</dbReference>
<keyword evidence="7" id="KW-1185">Reference proteome</keyword>
<accession>A0A9P5XSA1</accession>
<feature type="non-terminal residue" evidence="6">
    <location>
        <position position="570"/>
    </location>
</feature>
<sequence>MPASNSIPQINSASPAAMFLSAFSPSFAAAPLPDDEGQVVAGYTLGGVIGYGGSSIIRRAFSASGGIVAVKIVKRSEIQKQHNPLLARKRLQHEAEVWSSLSHEHILPLFSTAHTSYADFFVTLFCPAGSLYDILKRDDTQALPQDDVGMMFRQVVRGLRYLHEVVMYVHRDIKLENVLVDEMGVCRIGDFGMSRKIGEIDEDDLESDVEDQYEHDPFHQAGNLAVHRAATIAGPSARRHARSSLQPATSIARHGGGRHRNSTSSAHPVHACQPGSLPYAAPEILLPQTTGPLRPHPAQDIWALGVMLYALLTSRFPFSDSFEPRLQMKILQGKGTFDLPCGIGKGAERVLKGCLEQSTQQRWTVSMVDEVAWEVGWGGGGDDATPAESDEEYQTHCKSSPRPTSRSRSRPPAIAIPSPSDDSTMQEESRSRPALEAASRRSASRAKRSLSRAPVPTHHQPYSGRSGSGRSLSRGVMSRHNSRAPSPTPASSGLGGGIMSNVESPFLSSPTSSVDRGRRLSRREPLIIASRSPSPSVVPGTPIDFGAPFSLSFSASLPVVNDQPDELHLD</sequence>
<keyword evidence="2 3" id="KW-0067">ATP-binding</keyword>
<protein>
    <submittedName>
        <fullName evidence="6">Kinase-like protein</fullName>
    </submittedName>
</protein>
<dbReference type="GO" id="GO:0000226">
    <property type="term" value="P:microtubule cytoskeleton organization"/>
    <property type="evidence" value="ECO:0007669"/>
    <property type="project" value="TreeGrafter"/>
</dbReference>
<feature type="domain" description="Protein kinase" evidence="5">
    <location>
        <begin position="43"/>
        <end position="374"/>
    </location>
</feature>
<feature type="region of interest" description="Disordered" evidence="4">
    <location>
        <begin position="376"/>
        <end position="541"/>
    </location>
</feature>
<feature type="region of interest" description="Disordered" evidence="4">
    <location>
        <begin position="237"/>
        <end position="270"/>
    </location>
</feature>
<organism evidence="6 7">
    <name type="scientific">Macrolepiota fuliginosa MF-IS2</name>
    <dbReference type="NCBI Taxonomy" id="1400762"/>
    <lineage>
        <taxon>Eukaryota</taxon>
        <taxon>Fungi</taxon>
        <taxon>Dikarya</taxon>
        <taxon>Basidiomycota</taxon>
        <taxon>Agaricomycotina</taxon>
        <taxon>Agaricomycetes</taxon>
        <taxon>Agaricomycetidae</taxon>
        <taxon>Agaricales</taxon>
        <taxon>Agaricineae</taxon>
        <taxon>Agaricaceae</taxon>
        <taxon>Macrolepiota</taxon>
    </lineage>
</organism>
<dbReference type="InterPro" id="IPR011009">
    <property type="entry name" value="Kinase-like_dom_sf"/>
</dbReference>
<dbReference type="OrthoDB" id="4062651at2759"/>
<dbReference type="InterPro" id="IPR017441">
    <property type="entry name" value="Protein_kinase_ATP_BS"/>
</dbReference>
<gene>
    <name evidence="6" type="ORF">P691DRAFT_612828</name>
</gene>
<dbReference type="PROSITE" id="PS00107">
    <property type="entry name" value="PROTEIN_KINASE_ATP"/>
    <property type="match status" value="1"/>
</dbReference>
<dbReference type="Pfam" id="PF00069">
    <property type="entry name" value="Pkinase"/>
    <property type="match status" value="2"/>
</dbReference>
<dbReference type="InterPro" id="IPR000719">
    <property type="entry name" value="Prot_kinase_dom"/>
</dbReference>
<dbReference type="GO" id="GO:0004674">
    <property type="term" value="F:protein serine/threonine kinase activity"/>
    <property type="evidence" value="ECO:0007669"/>
    <property type="project" value="TreeGrafter"/>
</dbReference>
<evidence type="ECO:0000259" key="5">
    <source>
        <dbReference type="PROSITE" id="PS50011"/>
    </source>
</evidence>
<dbReference type="EMBL" id="MU151052">
    <property type="protein sequence ID" value="KAF9454856.1"/>
    <property type="molecule type" value="Genomic_DNA"/>
</dbReference>
<dbReference type="AlphaFoldDB" id="A0A9P5XSA1"/>
<evidence type="ECO:0000313" key="6">
    <source>
        <dbReference type="EMBL" id="KAF9454856.1"/>
    </source>
</evidence>
<dbReference type="InterPro" id="IPR008271">
    <property type="entry name" value="Ser/Thr_kinase_AS"/>
</dbReference>
<dbReference type="GO" id="GO:0005737">
    <property type="term" value="C:cytoplasm"/>
    <property type="evidence" value="ECO:0007669"/>
    <property type="project" value="TreeGrafter"/>
</dbReference>
<dbReference type="PANTHER" id="PTHR24346">
    <property type="entry name" value="MAP/MICROTUBULE AFFINITY-REGULATING KINASE"/>
    <property type="match status" value="1"/>
</dbReference>
<evidence type="ECO:0000256" key="1">
    <source>
        <dbReference type="ARBA" id="ARBA00022741"/>
    </source>
</evidence>
<evidence type="ECO:0000256" key="2">
    <source>
        <dbReference type="ARBA" id="ARBA00022840"/>
    </source>
</evidence>
<evidence type="ECO:0000256" key="4">
    <source>
        <dbReference type="SAM" id="MobiDB-lite"/>
    </source>
</evidence>
<keyword evidence="1 3" id="KW-0547">Nucleotide-binding</keyword>
<name>A0A9P5XSA1_9AGAR</name>
<proteinExistence type="predicted"/>
<feature type="compositionally biased region" description="Polar residues" evidence="4">
    <location>
        <begin position="501"/>
        <end position="514"/>
    </location>
</feature>
<comment type="caution">
    <text evidence="6">The sequence shown here is derived from an EMBL/GenBank/DDBJ whole genome shotgun (WGS) entry which is preliminary data.</text>
</comment>
<feature type="compositionally biased region" description="Basic and acidic residues" evidence="4">
    <location>
        <begin position="515"/>
        <end position="525"/>
    </location>
</feature>
<dbReference type="GO" id="GO:0005524">
    <property type="term" value="F:ATP binding"/>
    <property type="evidence" value="ECO:0007669"/>
    <property type="project" value="UniProtKB-UniRule"/>
</dbReference>
<keyword evidence="6" id="KW-0418">Kinase</keyword>
<evidence type="ECO:0000313" key="7">
    <source>
        <dbReference type="Proteomes" id="UP000807342"/>
    </source>
</evidence>
<dbReference type="SUPFAM" id="SSF56112">
    <property type="entry name" value="Protein kinase-like (PK-like)"/>
    <property type="match status" value="1"/>
</dbReference>
<dbReference type="PANTHER" id="PTHR24346:SF76">
    <property type="entry name" value="NON-SPECIFIC SERINE_THREONINE PROTEIN KINASE"/>
    <property type="match status" value="1"/>
</dbReference>
<feature type="compositionally biased region" description="Low complexity" evidence="4">
    <location>
        <begin position="463"/>
        <end position="479"/>
    </location>
</feature>
<dbReference type="GO" id="GO:0035556">
    <property type="term" value="P:intracellular signal transduction"/>
    <property type="evidence" value="ECO:0007669"/>
    <property type="project" value="TreeGrafter"/>
</dbReference>
<dbReference type="PROSITE" id="PS00108">
    <property type="entry name" value="PROTEIN_KINASE_ST"/>
    <property type="match status" value="1"/>
</dbReference>
<feature type="compositionally biased region" description="Low complexity" evidence="4">
    <location>
        <begin position="400"/>
        <end position="423"/>
    </location>
</feature>
<evidence type="ECO:0000256" key="3">
    <source>
        <dbReference type="PROSITE-ProRule" id="PRU10141"/>
    </source>
</evidence>
<dbReference type="Gene3D" id="1.10.510.10">
    <property type="entry name" value="Transferase(Phosphotransferase) domain 1"/>
    <property type="match status" value="2"/>
</dbReference>
<dbReference type="Proteomes" id="UP000807342">
    <property type="component" value="Unassembled WGS sequence"/>
</dbReference>
<keyword evidence="6" id="KW-0808">Transferase</keyword>
<dbReference type="SMART" id="SM00220">
    <property type="entry name" value="S_TKc"/>
    <property type="match status" value="1"/>
</dbReference>
<reference evidence="6" key="1">
    <citation type="submission" date="2020-11" db="EMBL/GenBank/DDBJ databases">
        <authorList>
            <consortium name="DOE Joint Genome Institute"/>
            <person name="Ahrendt S."/>
            <person name="Riley R."/>
            <person name="Andreopoulos W."/>
            <person name="Labutti K."/>
            <person name="Pangilinan J."/>
            <person name="Ruiz-Duenas F.J."/>
            <person name="Barrasa J.M."/>
            <person name="Sanchez-Garcia M."/>
            <person name="Camarero S."/>
            <person name="Miyauchi S."/>
            <person name="Serrano A."/>
            <person name="Linde D."/>
            <person name="Babiker R."/>
            <person name="Drula E."/>
            <person name="Ayuso-Fernandez I."/>
            <person name="Pacheco R."/>
            <person name="Padilla G."/>
            <person name="Ferreira P."/>
            <person name="Barriuso J."/>
            <person name="Kellner H."/>
            <person name="Castanera R."/>
            <person name="Alfaro M."/>
            <person name="Ramirez L."/>
            <person name="Pisabarro A.G."/>
            <person name="Kuo A."/>
            <person name="Tritt A."/>
            <person name="Lipzen A."/>
            <person name="He G."/>
            <person name="Yan M."/>
            <person name="Ng V."/>
            <person name="Cullen D."/>
            <person name="Martin F."/>
            <person name="Rosso M.-N."/>
            <person name="Henrissat B."/>
            <person name="Hibbett D."/>
            <person name="Martinez A.T."/>
            <person name="Grigoriev I.V."/>
        </authorList>
    </citation>
    <scope>NUCLEOTIDE SEQUENCE</scope>
    <source>
        <strain evidence="6">MF-IS2</strain>
    </source>
</reference>
<feature type="binding site" evidence="3">
    <location>
        <position position="71"/>
    </location>
    <ligand>
        <name>ATP</name>
        <dbReference type="ChEBI" id="CHEBI:30616"/>
    </ligand>
</feature>